<dbReference type="OrthoDB" id="1752268at2759"/>
<sequence>MGGVDGGLTTTKRKRYPRSVMAIKTGTTQARDPFISFSNKDYKGMSPHQDDPMVISIVAIEYKIEKVLLDQGSSANILYWNTFWKLQLPKLQLEDCPSTLIEFSGEQVEIRGNPTFGYEVSSGWKGRNHPSGPIDCSKML</sequence>
<protein>
    <submittedName>
        <fullName evidence="1">Uncharacterized protein</fullName>
    </submittedName>
</protein>
<proteinExistence type="predicted"/>
<dbReference type="Proteomes" id="UP000257109">
    <property type="component" value="Unassembled WGS sequence"/>
</dbReference>
<dbReference type="AlphaFoldDB" id="A0A371E313"/>
<evidence type="ECO:0000313" key="2">
    <source>
        <dbReference type="Proteomes" id="UP000257109"/>
    </source>
</evidence>
<accession>A0A371E313</accession>
<comment type="caution">
    <text evidence="1">The sequence shown here is derived from an EMBL/GenBank/DDBJ whole genome shotgun (WGS) entry which is preliminary data.</text>
</comment>
<evidence type="ECO:0000313" key="1">
    <source>
        <dbReference type="EMBL" id="RDX60416.1"/>
    </source>
</evidence>
<organism evidence="1 2">
    <name type="scientific">Mucuna pruriens</name>
    <name type="common">Velvet bean</name>
    <name type="synonym">Dolichos pruriens</name>
    <dbReference type="NCBI Taxonomy" id="157652"/>
    <lineage>
        <taxon>Eukaryota</taxon>
        <taxon>Viridiplantae</taxon>
        <taxon>Streptophyta</taxon>
        <taxon>Embryophyta</taxon>
        <taxon>Tracheophyta</taxon>
        <taxon>Spermatophyta</taxon>
        <taxon>Magnoliopsida</taxon>
        <taxon>eudicotyledons</taxon>
        <taxon>Gunneridae</taxon>
        <taxon>Pentapetalae</taxon>
        <taxon>rosids</taxon>
        <taxon>fabids</taxon>
        <taxon>Fabales</taxon>
        <taxon>Fabaceae</taxon>
        <taxon>Papilionoideae</taxon>
        <taxon>50 kb inversion clade</taxon>
        <taxon>NPAAA clade</taxon>
        <taxon>indigoferoid/millettioid clade</taxon>
        <taxon>Phaseoleae</taxon>
        <taxon>Mucuna</taxon>
    </lineage>
</organism>
<reference evidence="1" key="1">
    <citation type="submission" date="2018-05" db="EMBL/GenBank/DDBJ databases">
        <title>Draft genome of Mucuna pruriens seed.</title>
        <authorList>
            <person name="Nnadi N.E."/>
            <person name="Vos R."/>
            <person name="Hasami M.H."/>
            <person name="Devisetty U.K."/>
            <person name="Aguiy J.C."/>
        </authorList>
    </citation>
    <scope>NUCLEOTIDE SEQUENCE [LARGE SCALE GENOMIC DNA]</scope>
    <source>
        <strain evidence="1">JCA_2017</strain>
    </source>
</reference>
<gene>
    <name evidence="1" type="ORF">CR513_61443</name>
</gene>
<name>A0A371E313_MUCPR</name>
<keyword evidence="2" id="KW-1185">Reference proteome</keyword>
<feature type="non-terminal residue" evidence="1">
    <location>
        <position position="1"/>
    </location>
</feature>
<dbReference type="EMBL" id="QJKJ01016885">
    <property type="protein sequence ID" value="RDX60416.1"/>
    <property type="molecule type" value="Genomic_DNA"/>
</dbReference>
<dbReference type="PANTHER" id="PTHR33240">
    <property type="entry name" value="OS08G0508500 PROTEIN"/>
    <property type="match status" value="1"/>
</dbReference>
<dbReference type="PANTHER" id="PTHR33240:SF15">
    <property type="entry name" value="GAG-PRO-LIKE PROTEIN"/>
    <property type="match status" value="1"/>
</dbReference>